<name>A0A382NGZ4_9ZZZZ</name>
<organism evidence="1">
    <name type="scientific">marine metagenome</name>
    <dbReference type="NCBI Taxonomy" id="408172"/>
    <lineage>
        <taxon>unclassified sequences</taxon>
        <taxon>metagenomes</taxon>
        <taxon>ecological metagenomes</taxon>
    </lineage>
</organism>
<dbReference type="AlphaFoldDB" id="A0A382NGZ4"/>
<evidence type="ECO:0000313" key="1">
    <source>
        <dbReference type="EMBL" id="SVC60474.1"/>
    </source>
</evidence>
<proteinExistence type="predicted"/>
<sequence>MEGVAIKGRLGRQVNMATAPIGGSRLPVPVPRDGVWAVLGTTANRLWERGCFGRPIRDGIRLTTAEVLNAHRLRGLPLPHDGWLAEVLPDHPDLLFECEVLDSLRFPGEKVVLAENLNAANAVLLDSRSWALRWSRNVKPRDAEPLAEIRWMRGSDQIDWGGLSEWTSNVQAGGRIPELLIVDDEHGVVTYRCALHDPVGPLTDPFRGLNNDERRVISHAWGQSKETDGGYWLDIPRNEWPLPGIGINLQNGVWLTEIESQIISRIVNPTMPLPT</sequence>
<dbReference type="EMBL" id="UINC01100426">
    <property type="protein sequence ID" value="SVC60474.1"/>
    <property type="molecule type" value="Genomic_DNA"/>
</dbReference>
<feature type="non-terminal residue" evidence="1">
    <location>
        <position position="275"/>
    </location>
</feature>
<gene>
    <name evidence="1" type="ORF">METZ01_LOCUS313328</name>
</gene>
<protein>
    <submittedName>
        <fullName evidence="1">Uncharacterized protein</fullName>
    </submittedName>
</protein>
<accession>A0A382NGZ4</accession>
<reference evidence="1" key="1">
    <citation type="submission" date="2018-05" db="EMBL/GenBank/DDBJ databases">
        <authorList>
            <person name="Lanie J.A."/>
            <person name="Ng W.-L."/>
            <person name="Kazmierczak K.M."/>
            <person name="Andrzejewski T.M."/>
            <person name="Davidsen T.M."/>
            <person name="Wayne K.J."/>
            <person name="Tettelin H."/>
            <person name="Glass J.I."/>
            <person name="Rusch D."/>
            <person name="Podicherti R."/>
            <person name="Tsui H.-C.T."/>
            <person name="Winkler M.E."/>
        </authorList>
    </citation>
    <scope>NUCLEOTIDE SEQUENCE</scope>
</reference>